<dbReference type="InterPro" id="IPR006527">
    <property type="entry name" value="F-box-assoc_dom_typ1"/>
</dbReference>
<dbReference type="EnsemblPlants" id="AUR62013375-RA">
    <property type="protein sequence ID" value="AUR62013375-RA:cds"/>
    <property type="gene ID" value="AUR62013375"/>
</dbReference>
<evidence type="ECO:0000313" key="2">
    <source>
        <dbReference type="EnsemblPlants" id="AUR62013375-RA:cds"/>
    </source>
</evidence>
<keyword evidence="3" id="KW-1185">Reference proteome</keyword>
<dbReference type="PANTHER" id="PTHR31672">
    <property type="entry name" value="BNACNNG10540D PROTEIN"/>
    <property type="match status" value="1"/>
</dbReference>
<dbReference type="AlphaFoldDB" id="A0A803LHC8"/>
<dbReference type="InterPro" id="IPR050796">
    <property type="entry name" value="SCF_F-box_component"/>
</dbReference>
<reference evidence="2" key="1">
    <citation type="journal article" date="2017" name="Nature">
        <title>The genome of Chenopodium quinoa.</title>
        <authorList>
            <person name="Jarvis D.E."/>
            <person name="Ho Y.S."/>
            <person name="Lightfoot D.J."/>
            <person name="Schmoeckel S.M."/>
            <person name="Li B."/>
            <person name="Borm T.J.A."/>
            <person name="Ohyanagi H."/>
            <person name="Mineta K."/>
            <person name="Michell C.T."/>
            <person name="Saber N."/>
            <person name="Kharbatia N.M."/>
            <person name="Rupper R.R."/>
            <person name="Sharp A.R."/>
            <person name="Dally N."/>
            <person name="Boughton B.A."/>
            <person name="Woo Y.H."/>
            <person name="Gao G."/>
            <person name="Schijlen E.G.W.M."/>
            <person name="Guo X."/>
            <person name="Momin A.A."/>
            <person name="Negrao S."/>
            <person name="Al-Babili S."/>
            <person name="Gehring C."/>
            <person name="Roessner U."/>
            <person name="Jung C."/>
            <person name="Murphy K."/>
            <person name="Arold S.T."/>
            <person name="Gojobori T."/>
            <person name="van der Linden C.G."/>
            <person name="van Loo E.N."/>
            <person name="Jellen E.N."/>
            <person name="Maughan P.J."/>
            <person name="Tester M."/>
        </authorList>
    </citation>
    <scope>NUCLEOTIDE SEQUENCE [LARGE SCALE GENOMIC DNA]</scope>
    <source>
        <strain evidence="2">cv. PI 614886</strain>
    </source>
</reference>
<protein>
    <recommendedName>
        <fullName evidence="1">F-box associated beta-propeller type 1 domain-containing protein</fullName>
    </recommendedName>
</protein>
<evidence type="ECO:0000259" key="1">
    <source>
        <dbReference type="Pfam" id="PF07734"/>
    </source>
</evidence>
<reference evidence="2" key="2">
    <citation type="submission" date="2021-03" db="UniProtKB">
        <authorList>
            <consortium name="EnsemblPlants"/>
        </authorList>
    </citation>
    <scope>IDENTIFICATION</scope>
</reference>
<name>A0A803LHC8_CHEQI</name>
<feature type="domain" description="F-box associated beta-propeller type 1" evidence="1">
    <location>
        <begin position="11"/>
        <end position="138"/>
    </location>
</feature>
<organism evidence="2 3">
    <name type="scientific">Chenopodium quinoa</name>
    <name type="common">Quinoa</name>
    <dbReference type="NCBI Taxonomy" id="63459"/>
    <lineage>
        <taxon>Eukaryota</taxon>
        <taxon>Viridiplantae</taxon>
        <taxon>Streptophyta</taxon>
        <taxon>Embryophyta</taxon>
        <taxon>Tracheophyta</taxon>
        <taxon>Spermatophyta</taxon>
        <taxon>Magnoliopsida</taxon>
        <taxon>eudicotyledons</taxon>
        <taxon>Gunneridae</taxon>
        <taxon>Pentapetalae</taxon>
        <taxon>Caryophyllales</taxon>
        <taxon>Chenopodiaceae</taxon>
        <taxon>Chenopodioideae</taxon>
        <taxon>Atripliceae</taxon>
        <taxon>Chenopodium</taxon>
    </lineage>
</organism>
<accession>A0A803LHC8</accession>
<dbReference type="InterPro" id="IPR017451">
    <property type="entry name" value="F-box-assoc_interact_dom"/>
</dbReference>
<sequence length="247" mass="28480">MWRNSFEQFLLINPSIGNSFSVPPPLNHASKNHMLGVRSINITGFGYDSLTNDYKIVEIVEYDFFGLRIRDTLVYSLMSNSWKVVESTSPPKATLKYSEAGALINNHLLHWLFPSFSRRITCFDLRKEKWVQNVPFPDDDVPVYGRFEDDKQDNLVHLGVFEGSTLYYTYPLCYRDGSRDEVLLGIGGECGLFFKIRWYKAKDKLSRIAEIQTIHEVNHKRILEVYICNGSLVTIPGSIQIKTEEQP</sequence>
<dbReference type="Pfam" id="PF07734">
    <property type="entry name" value="FBA_1"/>
    <property type="match status" value="1"/>
</dbReference>
<evidence type="ECO:0000313" key="3">
    <source>
        <dbReference type="Proteomes" id="UP000596660"/>
    </source>
</evidence>
<proteinExistence type="predicted"/>
<dbReference type="Gramene" id="AUR62013375-RA">
    <property type="protein sequence ID" value="AUR62013375-RA:cds"/>
    <property type="gene ID" value="AUR62013375"/>
</dbReference>
<dbReference type="PANTHER" id="PTHR31672:SF13">
    <property type="entry name" value="F-BOX PROTEIN CPR30-LIKE"/>
    <property type="match status" value="1"/>
</dbReference>
<dbReference type="NCBIfam" id="TIGR01640">
    <property type="entry name" value="F_box_assoc_1"/>
    <property type="match status" value="1"/>
</dbReference>
<dbReference type="Proteomes" id="UP000596660">
    <property type="component" value="Unplaced"/>
</dbReference>